<sequence length="86" mass="9285">MVVLGWDGDLNFFKPRVGSVYRFPPSPLCSIGRQERMTDSEDDSDGPGSDGVSLAVMQELLGELPRLPQGGTSSNAAIVDPEAYRE</sequence>
<accession>A0ABS8WUX4</accession>
<gene>
    <name evidence="2" type="ORF">HAX54_007895</name>
</gene>
<proteinExistence type="predicted"/>
<dbReference type="Proteomes" id="UP000823775">
    <property type="component" value="Unassembled WGS sequence"/>
</dbReference>
<evidence type="ECO:0000313" key="3">
    <source>
        <dbReference type="Proteomes" id="UP000823775"/>
    </source>
</evidence>
<evidence type="ECO:0000256" key="1">
    <source>
        <dbReference type="SAM" id="MobiDB-lite"/>
    </source>
</evidence>
<name>A0ABS8WUX4_DATST</name>
<reference evidence="2 3" key="1">
    <citation type="journal article" date="2021" name="BMC Genomics">
        <title>Datura genome reveals duplications of psychoactive alkaloid biosynthetic genes and high mutation rate following tissue culture.</title>
        <authorList>
            <person name="Rajewski A."/>
            <person name="Carter-House D."/>
            <person name="Stajich J."/>
            <person name="Litt A."/>
        </authorList>
    </citation>
    <scope>NUCLEOTIDE SEQUENCE [LARGE SCALE GENOMIC DNA]</scope>
    <source>
        <strain evidence="2">AR-01</strain>
    </source>
</reference>
<comment type="caution">
    <text evidence="2">The sequence shown here is derived from an EMBL/GenBank/DDBJ whole genome shotgun (WGS) entry which is preliminary data.</text>
</comment>
<feature type="region of interest" description="Disordered" evidence="1">
    <location>
        <begin position="31"/>
        <end position="86"/>
    </location>
</feature>
<dbReference type="EMBL" id="JACEIK010014037">
    <property type="protein sequence ID" value="MCE3216745.1"/>
    <property type="molecule type" value="Genomic_DNA"/>
</dbReference>
<organism evidence="2 3">
    <name type="scientific">Datura stramonium</name>
    <name type="common">Jimsonweed</name>
    <name type="synonym">Common thornapple</name>
    <dbReference type="NCBI Taxonomy" id="4076"/>
    <lineage>
        <taxon>Eukaryota</taxon>
        <taxon>Viridiplantae</taxon>
        <taxon>Streptophyta</taxon>
        <taxon>Embryophyta</taxon>
        <taxon>Tracheophyta</taxon>
        <taxon>Spermatophyta</taxon>
        <taxon>Magnoliopsida</taxon>
        <taxon>eudicotyledons</taxon>
        <taxon>Gunneridae</taxon>
        <taxon>Pentapetalae</taxon>
        <taxon>asterids</taxon>
        <taxon>lamiids</taxon>
        <taxon>Solanales</taxon>
        <taxon>Solanaceae</taxon>
        <taxon>Solanoideae</taxon>
        <taxon>Datureae</taxon>
        <taxon>Datura</taxon>
    </lineage>
</organism>
<protein>
    <submittedName>
        <fullName evidence="2">Uncharacterized protein</fullName>
    </submittedName>
</protein>
<evidence type="ECO:0000313" key="2">
    <source>
        <dbReference type="EMBL" id="MCE3216745.1"/>
    </source>
</evidence>
<keyword evidence="3" id="KW-1185">Reference proteome</keyword>